<dbReference type="eggNOG" id="ENOG502ZXY1">
    <property type="taxonomic scope" value="Bacteria"/>
</dbReference>
<proteinExistence type="predicted"/>
<dbReference type="OrthoDB" id="9810245at2"/>
<accession>H7EJF8</accession>
<sequence>MNAYLECYVNEIVETQGKLFELVADMTSVDFDDFVKRYMTGKTRRYLDRADAYLSNLDEKELFDYFCRIDGFTPKKGDSPSGFAPDWIGQFYARSQWQKNISSAKLVSLVPPDFMIAAYAGLHDLDLDLAVEKVFKNMSSSL</sequence>
<organism evidence="1 2">
    <name type="scientific">Treponema saccharophilum DSM 2985</name>
    <dbReference type="NCBI Taxonomy" id="907348"/>
    <lineage>
        <taxon>Bacteria</taxon>
        <taxon>Pseudomonadati</taxon>
        <taxon>Spirochaetota</taxon>
        <taxon>Spirochaetia</taxon>
        <taxon>Spirochaetales</taxon>
        <taxon>Treponemataceae</taxon>
        <taxon>Treponema</taxon>
    </lineage>
</organism>
<evidence type="ECO:0000313" key="1">
    <source>
        <dbReference type="EMBL" id="EIC02319.1"/>
    </source>
</evidence>
<protein>
    <submittedName>
        <fullName evidence="1">Uncharacterized protein</fullName>
    </submittedName>
</protein>
<reference evidence="1 2" key="1">
    <citation type="submission" date="2011-09" db="EMBL/GenBank/DDBJ databases">
        <title>The draft genome of Treponema saccharophilum DSM 2985.</title>
        <authorList>
            <consortium name="US DOE Joint Genome Institute (JGI-PGF)"/>
            <person name="Lucas S."/>
            <person name="Copeland A."/>
            <person name="Lapidus A."/>
            <person name="Glavina del Rio T."/>
            <person name="Dalin E."/>
            <person name="Tice H."/>
            <person name="Bruce D."/>
            <person name="Goodwin L."/>
            <person name="Pitluck S."/>
            <person name="Peters L."/>
            <person name="Kyrpides N."/>
            <person name="Mavromatis K."/>
            <person name="Ivanova N."/>
            <person name="Markowitz V."/>
            <person name="Cheng J.-F."/>
            <person name="Hugenholtz P."/>
            <person name="Woyke T."/>
            <person name="Wu D."/>
            <person name="Gronow S."/>
            <person name="Wellnitz S."/>
            <person name="Brambilla E."/>
            <person name="Klenk H.-P."/>
            <person name="Eisen J.A."/>
        </authorList>
    </citation>
    <scope>NUCLEOTIDE SEQUENCE [LARGE SCALE GENOMIC DNA]</scope>
    <source>
        <strain evidence="1 2">DSM 2985</strain>
    </source>
</reference>
<dbReference type="Proteomes" id="UP000003571">
    <property type="component" value="Unassembled WGS sequence"/>
</dbReference>
<comment type="caution">
    <text evidence="1">The sequence shown here is derived from an EMBL/GenBank/DDBJ whole genome shotgun (WGS) entry which is preliminary data.</text>
</comment>
<dbReference type="RefSeq" id="WP_002703465.1">
    <property type="nucleotide sequence ID" value="NZ_AGRW01000041.1"/>
</dbReference>
<dbReference type="AlphaFoldDB" id="H7EJF8"/>
<evidence type="ECO:0000313" key="2">
    <source>
        <dbReference type="Proteomes" id="UP000003571"/>
    </source>
</evidence>
<dbReference type="PATRIC" id="fig|907348.3.peg.1050"/>
<name>H7EJF8_9SPIR</name>
<dbReference type="EMBL" id="AGRW01000041">
    <property type="protein sequence ID" value="EIC02319.1"/>
    <property type="molecule type" value="Genomic_DNA"/>
</dbReference>
<gene>
    <name evidence="1" type="ORF">TresaDRAFT_1583</name>
</gene>
<keyword evidence="2" id="KW-1185">Reference proteome</keyword>